<dbReference type="Proteomes" id="UP000324897">
    <property type="component" value="Chromosome 1"/>
</dbReference>
<dbReference type="AlphaFoldDB" id="A0A5J9V625"/>
<protein>
    <submittedName>
        <fullName evidence="2">Uncharacterized protein</fullName>
    </submittedName>
</protein>
<evidence type="ECO:0000256" key="1">
    <source>
        <dbReference type="SAM" id="MobiDB-lite"/>
    </source>
</evidence>
<keyword evidence="3" id="KW-1185">Reference proteome</keyword>
<feature type="compositionally biased region" description="Low complexity" evidence="1">
    <location>
        <begin position="15"/>
        <end position="37"/>
    </location>
</feature>
<comment type="caution">
    <text evidence="2">The sequence shown here is derived from an EMBL/GenBank/DDBJ whole genome shotgun (WGS) entry which is preliminary data.</text>
</comment>
<gene>
    <name evidence="2" type="ORF">EJB05_23059</name>
</gene>
<name>A0A5J9V625_9POAL</name>
<feature type="region of interest" description="Disordered" evidence="1">
    <location>
        <begin position="1"/>
        <end position="38"/>
    </location>
</feature>
<accession>A0A5J9V625</accession>
<organism evidence="2 3">
    <name type="scientific">Eragrostis curvula</name>
    <name type="common">weeping love grass</name>
    <dbReference type="NCBI Taxonomy" id="38414"/>
    <lineage>
        <taxon>Eukaryota</taxon>
        <taxon>Viridiplantae</taxon>
        <taxon>Streptophyta</taxon>
        <taxon>Embryophyta</taxon>
        <taxon>Tracheophyta</taxon>
        <taxon>Spermatophyta</taxon>
        <taxon>Magnoliopsida</taxon>
        <taxon>Liliopsida</taxon>
        <taxon>Poales</taxon>
        <taxon>Poaceae</taxon>
        <taxon>PACMAD clade</taxon>
        <taxon>Chloridoideae</taxon>
        <taxon>Eragrostideae</taxon>
        <taxon>Eragrostidinae</taxon>
        <taxon>Eragrostis</taxon>
    </lineage>
</organism>
<proteinExistence type="predicted"/>
<evidence type="ECO:0000313" key="2">
    <source>
        <dbReference type="EMBL" id="TVU31376.1"/>
    </source>
</evidence>
<dbReference type="EMBL" id="RWGY01000011">
    <property type="protein sequence ID" value="TVU31376.1"/>
    <property type="molecule type" value="Genomic_DNA"/>
</dbReference>
<dbReference type="Gramene" id="TVU31376">
    <property type="protein sequence ID" value="TVU31376"/>
    <property type="gene ID" value="EJB05_23059"/>
</dbReference>
<feature type="compositionally biased region" description="Pro residues" evidence="1">
    <location>
        <begin position="1"/>
        <end position="14"/>
    </location>
</feature>
<sequence length="113" mass="12442">MLWSPASPPTPRRPSPTSLTPLAASCTSSSSRSASGLPHKAWRVEAVEALAVAGSSKEMTGSIGRRLDLAGNGPIRRRRWIEGVTRFFARLQMTLNLISVHQHRLWQRLSLLT</sequence>
<reference evidence="2 3" key="1">
    <citation type="journal article" date="2019" name="Sci. Rep.">
        <title>A high-quality genome of Eragrostis curvula grass provides insights into Poaceae evolution and supports new strategies to enhance forage quality.</title>
        <authorList>
            <person name="Carballo J."/>
            <person name="Santos B.A.C.M."/>
            <person name="Zappacosta D."/>
            <person name="Garbus I."/>
            <person name="Selva J.P."/>
            <person name="Gallo C.A."/>
            <person name="Diaz A."/>
            <person name="Albertini E."/>
            <person name="Caccamo M."/>
            <person name="Echenique V."/>
        </authorList>
    </citation>
    <scope>NUCLEOTIDE SEQUENCE [LARGE SCALE GENOMIC DNA]</scope>
    <source>
        <strain evidence="3">cv. Victoria</strain>
        <tissue evidence="2">Leaf</tissue>
    </source>
</reference>
<evidence type="ECO:0000313" key="3">
    <source>
        <dbReference type="Proteomes" id="UP000324897"/>
    </source>
</evidence>